<accession>A0ABT2AI13</accession>
<dbReference type="EMBL" id="JANUHA010000003">
    <property type="protein sequence ID" value="MCS0595889.1"/>
    <property type="molecule type" value="Genomic_DNA"/>
</dbReference>
<sequence>MNPLVQRLENMLEAGSDNLLLRFGLGKAYAEAQQYDQAIAHLEQAVVFDPMHSSSWFWLGRAQYEHGRFDDAKRNLGKAVQVASERKDSQTVKMAEVFLRRIEKLDLPGQVRRS</sequence>
<dbReference type="Pfam" id="PF13432">
    <property type="entry name" value="TPR_16"/>
    <property type="match status" value="1"/>
</dbReference>
<dbReference type="PROSITE" id="PS50005">
    <property type="entry name" value="TPR"/>
    <property type="match status" value="2"/>
</dbReference>
<organism evidence="2 3">
    <name type="scientific">Massilia agri</name>
    <dbReference type="NCBI Taxonomy" id="1886785"/>
    <lineage>
        <taxon>Bacteria</taxon>
        <taxon>Pseudomonadati</taxon>
        <taxon>Pseudomonadota</taxon>
        <taxon>Betaproteobacteria</taxon>
        <taxon>Burkholderiales</taxon>
        <taxon>Oxalobacteraceae</taxon>
        <taxon>Telluria group</taxon>
        <taxon>Massilia</taxon>
    </lineage>
</organism>
<proteinExistence type="predicted"/>
<name>A0ABT2AI13_9BURK</name>
<keyword evidence="1" id="KW-0802">TPR repeat</keyword>
<feature type="repeat" description="TPR" evidence="1">
    <location>
        <begin position="53"/>
        <end position="86"/>
    </location>
</feature>
<feature type="repeat" description="TPR" evidence="1">
    <location>
        <begin position="19"/>
        <end position="52"/>
    </location>
</feature>
<keyword evidence="3" id="KW-1185">Reference proteome</keyword>
<evidence type="ECO:0000256" key="1">
    <source>
        <dbReference type="PROSITE-ProRule" id="PRU00339"/>
    </source>
</evidence>
<evidence type="ECO:0000313" key="3">
    <source>
        <dbReference type="Proteomes" id="UP001206572"/>
    </source>
</evidence>
<reference evidence="2 3" key="1">
    <citation type="submission" date="2022-08" db="EMBL/GenBank/DDBJ databases">
        <title>Reclassification of Massilia species as members of the genera Telluria, Duganella, Pseudoduganella, Mokoshia gen. nov. and Zemynaea gen. nov. using orthogonal and non-orthogonal genome-based approaches.</title>
        <authorList>
            <person name="Bowman J.P."/>
        </authorList>
    </citation>
    <scope>NUCLEOTIDE SEQUENCE [LARGE SCALE GENOMIC DNA]</scope>
    <source>
        <strain evidence="2 3">JCM 31661</strain>
    </source>
</reference>
<dbReference type="Proteomes" id="UP001206572">
    <property type="component" value="Unassembled WGS sequence"/>
</dbReference>
<dbReference type="InterPro" id="IPR019734">
    <property type="entry name" value="TPR_rpt"/>
</dbReference>
<dbReference type="InterPro" id="IPR011990">
    <property type="entry name" value="TPR-like_helical_dom_sf"/>
</dbReference>
<dbReference type="RefSeq" id="WP_258826936.1">
    <property type="nucleotide sequence ID" value="NZ_JANUHA010000003.1"/>
</dbReference>
<comment type="caution">
    <text evidence="2">The sequence shown here is derived from an EMBL/GenBank/DDBJ whole genome shotgun (WGS) entry which is preliminary data.</text>
</comment>
<dbReference type="Gene3D" id="1.25.40.10">
    <property type="entry name" value="Tetratricopeptide repeat domain"/>
    <property type="match status" value="1"/>
</dbReference>
<gene>
    <name evidence="2" type="ORF">NX780_05955</name>
</gene>
<dbReference type="SMART" id="SM00028">
    <property type="entry name" value="TPR"/>
    <property type="match status" value="2"/>
</dbReference>
<dbReference type="SUPFAM" id="SSF48452">
    <property type="entry name" value="TPR-like"/>
    <property type="match status" value="1"/>
</dbReference>
<evidence type="ECO:0000313" key="2">
    <source>
        <dbReference type="EMBL" id="MCS0595889.1"/>
    </source>
</evidence>
<protein>
    <submittedName>
        <fullName evidence="2">Tetratricopeptide repeat protein</fullName>
    </submittedName>
</protein>